<sequence length="200" mass="22657">MYEETRHQETPGHPPLARTVYLSRCPRHLPKHRPAVGDASAAVDAASMLPDHINRHHVPRVPRDPSSAHVTPGWRCCRHDSDDEEEVQSNAEYLPRQADEFIRAAEILRAHVPHKNRIWMSSIVKRDIGHNVSLMVADINRHEHRAQKRDNTWPKNGDKEGARHSQNTMGYQCVQTEEVTITEVVEEGGAQAKKSGAELD</sequence>
<reference evidence="2" key="1">
    <citation type="submission" date="2023-03" db="EMBL/GenBank/DDBJ databases">
        <title>Massive genome expansion in bonnet fungi (Mycena s.s.) driven by repeated elements and novel gene families across ecological guilds.</title>
        <authorList>
            <consortium name="Lawrence Berkeley National Laboratory"/>
            <person name="Harder C.B."/>
            <person name="Miyauchi S."/>
            <person name="Viragh M."/>
            <person name="Kuo A."/>
            <person name="Thoen E."/>
            <person name="Andreopoulos B."/>
            <person name="Lu D."/>
            <person name="Skrede I."/>
            <person name="Drula E."/>
            <person name="Henrissat B."/>
            <person name="Morin E."/>
            <person name="Kohler A."/>
            <person name="Barry K."/>
            <person name="LaButti K."/>
            <person name="Morin E."/>
            <person name="Salamov A."/>
            <person name="Lipzen A."/>
            <person name="Mereny Z."/>
            <person name="Hegedus B."/>
            <person name="Baldrian P."/>
            <person name="Stursova M."/>
            <person name="Weitz H."/>
            <person name="Taylor A."/>
            <person name="Grigoriev I.V."/>
            <person name="Nagy L.G."/>
            <person name="Martin F."/>
            <person name="Kauserud H."/>
        </authorList>
    </citation>
    <scope>NUCLEOTIDE SEQUENCE</scope>
    <source>
        <strain evidence="2">CBHHK067</strain>
    </source>
</reference>
<dbReference type="AlphaFoldDB" id="A0AAD7DC72"/>
<name>A0AAD7DC72_MYCRO</name>
<keyword evidence="3" id="KW-1185">Reference proteome</keyword>
<proteinExistence type="predicted"/>
<feature type="compositionally biased region" description="Basic and acidic residues" evidence="1">
    <location>
        <begin position="148"/>
        <end position="163"/>
    </location>
</feature>
<accession>A0AAD7DC72</accession>
<feature type="region of interest" description="Disordered" evidence="1">
    <location>
        <begin position="145"/>
        <end position="166"/>
    </location>
</feature>
<dbReference type="Proteomes" id="UP001221757">
    <property type="component" value="Unassembled WGS sequence"/>
</dbReference>
<evidence type="ECO:0000313" key="2">
    <source>
        <dbReference type="EMBL" id="KAJ7688240.1"/>
    </source>
</evidence>
<comment type="caution">
    <text evidence="2">The sequence shown here is derived from an EMBL/GenBank/DDBJ whole genome shotgun (WGS) entry which is preliminary data.</text>
</comment>
<dbReference type="EMBL" id="JARKIE010000080">
    <property type="protein sequence ID" value="KAJ7688240.1"/>
    <property type="molecule type" value="Genomic_DNA"/>
</dbReference>
<gene>
    <name evidence="2" type="ORF">B0H17DRAFT_1135699</name>
</gene>
<protein>
    <submittedName>
        <fullName evidence="2">Uncharacterized protein</fullName>
    </submittedName>
</protein>
<organism evidence="2 3">
    <name type="scientific">Mycena rosella</name>
    <name type="common">Pink bonnet</name>
    <name type="synonym">Agaricus rosellus</name>
    <dbReference type="NCBI Taxonomy" id="1033263"/>
    <lineage>
        <taxon>Eukaryota</taxon>
        <taxon>Fungi</taxon>
        <taxon>Dikarya</taxon>
        <taxon>Basidiomycota</taxon>
        <taxon>Agaricomycotina</taxon>
        <taxon>Agaricomycetes</taxon>
        <taxon>Agaricomycetidae</taxon>
        <taxon>Agaricales</taxon>
        <taxon>Marasmiineae</taxon>
        <taxon>Mycenaceae</taxon>
        <taxon>Mycena</taxon>
    </lineage>
</organism>
<evidence type="ECO:0000313" key="3">
    <source>
        <dbReference type="Proteomes" id="UP001221757"/>
    </source>
</evidence>
<evidence type="ECO:0000256" key="1">
    <source>
        <dbReference type="SAM" id="MobiDB-lite"/>
    </source>
</evidence>